<dbReference type="PANTHER" id="PTHR12992:SF11">
    <property type="entry name" value="MITOCHONDRIAL COENZYME A DIPHOSPHATASE NUDT8"/>
    <property type="match status" value="1"/>
</dbReference>
<comment type="caution">
    <text evidence="8">The sequence shown here is derived from an EMBL/GenBank/DDBJ whole genome shotgun (WGS) entry which is preliminary data.</text>
</comment>
<name>A0A2R6AAH9_9ARCH</name>
<dbReference type="CDD" id="cd03426">
    <property type="entry name" value="NUDIX_CoAse_Nudt7"/>
    <property type="match status" value="1"/>
</dbReference>
<gene>
    <name evidence="8" type="ORF">B9Q01_04760</name>
</gene>
<protein>
    <recommendedName>
        <fullName evidence="7">Nudix hydrolase domain-containing protein</fullName>
    </recommendedName>
</protein>
<keyword evidence="6" id="KW-0464">Manganese</keyword>
<dbReference type="InterPro" id="IPR045121">
    <property type="entry name" value="CoAse"/>
</dbReference>
<evidence type="ECO:0000256" key="1">
    <source>
        <dbReference type="ARBA" id="ARBA00001936"/>
    </source>
</evidence>
<organism evidence="8 9">
    <name type="scientific">Candidatus Marsarchaeota G1 archaeon OSP_D</name>
    <dbReference type="NCBI Taxonomy" id="1978155"/>
    <lineage>
        <taxon>Archaea</taxon>
        <taxon>Candidatus Marsarchaeota</taxon>
        <taxon>Candidatus Marsarchaeota group 1</taxon>
    </lineage>
</organism>
<dbReference type="PANTHER" id="PTHR12992">
    <property type="entry name" value="NUDIX HYDROLASE"/>
    <property type="match status" value="1"/>
</dbReference>
<sequence length="164" mass="18669">MEFAAVSVLVCMCKVLMIKRAERKNDPWSGQVAFPGGRVKQGESELECALRELFEEVGISLSKKPDLKLEYFEPSNEPELKVRPFVFFLERCEQNITLSDEVFEARWIPISELKRSSASINGVLREVYVVKDWVIWGMSKRILDTLLSGVLSPCLKHDSGSTKK</sequence>
<dbReference type="Pfam" id="PF00293">
    <property type="entry name" value="NUDIX"/>
    <property type="match status" value="1"/>
</dbReference>
<keyword evidence="4" id="KW-0378">Hydrolase</keyword>
<dbReference type="InterPro" id="IPR020084">
    <property type="entry name" value="NUDIX_hydrolase_CS"/>
</dbReference>
<dbReference type="GO" id="GO:0010945">
    <property type="term" value="F:coenzyme A diphosphatase activity"/>
    <property type="evidence" value="ECO:0007669"/>
    <property type="project" value="InterPro"/>
</dbReference>
<reference evidence="8 9" key="1">
    <citation type="submission" date="2017-04" db="EMBL/GenBank/DDBJ databases">
        <title>Novel microbial lineages endemic to geothermal iron-oxide mats fill important gaps in the evolutionary history of Archaea.</title>
        <authorList>
            <person name="Jay Z.J."/>
            <person name="Beam J.P."/>
            <person name="Dlakic M."/>
            <person name="Rusch D.B."/>
            <person name="Kozubal M.A."/>
            <person name="Inskeep W.P."/>
        </authorList>
    </citation>
    <scope>NUCLEOTIDE SEQUENCE [LARGE SCALE GENOMIC DNA]</scope>
    <source>
        <strain evidence="8">OSP_D</strain>
    </source>
</reference>
<dbReference type="InterPro" id="IPR000086">
    <property type="entry name" value="NUDIX_hydrolase_dom"/>
</dbReference>
<evidence type="ECO:0000256" key="2">
    <source>
        <dbReference type="ARBA" id="ARBA00001946"/>
    </source>
</evidence>
<comment type="cofactor">
    <cofactor evidence="2">
        <name>Mg(2+)</name>
        <dbReference type="ChEBI" id="CHEBI:18420"/>
    </cofactor>
</comment>
<evidence type="ECO:0000259" key="7">
    <source>
        <dbReference type="PROSITE" id="PS51462"/>
    </source>
</evidence>
<accession>A0A2R6AAH9</accession>
<proteinExistence type="predicted"/>
<dbReference type="Gene3D" id="3.90.79.10">
    <property type="entry name" value="Nucleoside Triphosphate Pyrophosphohydrolase"/>
    <property type="match status" value="1"/>
</dbReference>
<evidence type="ECO:0000313" key="8">
    <source>
        <dbReference type="EMBL" id="PSN83431.1"/>
    </source>
</evidence>
<comment type="cofactor">
    <cofactor evidence="1">
        <name>Mn(2+)</name>
        <dbReference type="ChEBI" id="CHEBI:29035"/>
    </cofactor>
</comment>
<keyword evidence="5" id="KW-0460">Magnesium</keyword>
<evidence type="ECO:0000256" key="6">
    <source>
        <dbReference type="ARBA" id="ARBA00023211"/>
    </source>
</evidence>
<evidence type="ECO:0000256" key="4">
    <source>
        <dbReference type="ARBA" id="ARBA00022801"/>
    </source>
</evidence>
<dbReference type="InterPro" id="IPR015797">
    <property type="entry name" value="NUDIX_hydrolase-like_dom_sf"/>
</dbReference>
<dbReference type="PROSITE" id="PS00893">
    <property type="entry name" value="NUDIX_BOX"/>
    <property type="match status" value="1"/>
</dbReference>
<dbReference type="GO" id="GO:0046872">
    <property type="term" value="F:metal ion binding"/>
    <property type="evidence" value="ECO:0007669"/>
    <property type="project" value="UniProtKB-KW"/>
</dbReference>
<evidence type="ECO:0000313" key="9">
    <source>
        <dbReference type="Proteomes" id="UP000240880"/>
    </source>
</evidence>
<dbReference type="Proteomes" id="UP000240880">
    <property type="component" value="Unassembled WGS sequence"/>
</dbReference>
<dbReference type="SUPFAM" id="SSF55811">
    <property type="entry name" value="Nudix"/>
    <property type="match status" value="1"/>
</dbReference>
<keyword evidence="3" id="KW-0479">Metal-binding</keyword>
<dbReference type="EMBL" id="NEXC01000024">
    <property type="protein sequence ID" value="PSN83431.1"/>
    <property type="molecule type" value="Genomic_DNA"/>
</dbReference>
<feature type="domain" description="Nudix hydrolase" evidence="7">
    <location>
        <begin position="1"/>
        <end position="132"/>
    </location>
</feature>
<dbReference type="PROSITE" id="PS51462">
    <property type="entry name" value="NUDIX"/>
    <property type="match status" value="1"/>
</dbReference>
<dbReference type="AlphaFoldDB" id="A0A2R6AAH9"/>
<evidence type="ECO:0000256" key="3">
    <source>
        <dbReference type="ARBA" id="ARBA00022723"/>
    </source>
</evidence>
<evidence type="ECO:0000256" key="5">
    <source>
        <dbReference type="ARBA" id="ARBA00022842"/>
    </source>
</evidence>